<keyword evidence="9 11" id="KW-0408">Iron</keyword>
<comment type="miscellaneous">
    <text evidence="11">This protein is similar to the oxygenase domain of eukaryotic nitric oxide synthases but lacks the reductase domain which, in eukaryotes, is responsible for transfer of electrons to the ferric heme during nitric oxide synthesis.</text>
</comment>
<evidence type="ECO:0000256" key="10">
    <source>
        <dbReference type="ARBA" id="ARBA00048713"/>
    </source>
</evidence>
<dbReference type="EMBL" id="JADBEJ010000005">
    <property type="protein sequence ID" value="MBE1578053.1"/>
    <property type="molecule type" value="Genomic_DNA"/>
</dbReference>
<evidence type="ECO:0000256" key="3">
    <source>
        <dbReference type="ARBA" id="ARBA00005411"/>
    </source>
</evidence>
<dbReference type="GO" id="GO:0016491">
    <property type="term" value="F:oxidoreductase activity"/>
    <property type="evidence" value="ECO:0007669"/>
    <property type="project" value="UniProtKB-KW"/>
</dbReference>
<sequence length="402" mass="44691">MVIVPAAGAGVEFGEWEAEVATASMRVTDIPRLPPEVAPRERSVDVAEAEDFLRLFHAETDAGPARLRERLDRVRAEIGDTGTYRHTTAEIEFGARVAWRNSARCIGRLYWQGLRVRDRRDVVGAAAIAEECVTHLREATRGGRIRPTITVFAPDGPAGPGPKIHNDQLVRYAGYRLSDGSVLGDPRYACFTETVQAHGWRPPERKGSFDVLPLLIESEPGERRLFRLPPDAVLEVPLSHPDHRWFAGLGLRWHAVPAISDMRLVVGGITYPAAPFNGWYLGTEIGARNLADTDRYDLLPVIADLMGLSTKSERTLWRDRALVELTLAVQHSFDAAGVTVADHHTESRRFLTHIAKEERAGRRCQAEWSWIVPPLSGGQTAVFHRYYDEPDPAARPAFLPPG</sequence>
<evidence type="ECO:0000256" key="5">
    <source>
        <dbReference type="ARBA" id="ARBA00018859"/>
    </source>
</evidence>
<dbReference type="PROSITE" id="PS60001">
    <property type="entry name" value="NOS"/>
    <property type="match status" value="1"/>
</dbReference>
<organism evidence="13 14">
    <name type="scientific">Amycolatopsis roodepoortensis</name>
    <dbReference type="NCBI Taxonomy" id="700274"/>
    <lineage>
        <taxon>Bacteria</taxon>
        <taxon>Bacillati</taxon>
        <taxon>Actinomycetota</taxon>
        <taxon>Actinomycetes</taxon>
        <taxon>Pseudonocardiales</taxon>
        <taxon>Pseudonocardiaceae</taxon>
        <taxon>Amycolatopsis</taxon>
    </lineage>
</organism>
<protein>
    <recommendedName>
        <fullName evidence="5 11">Nitric oxide synthase oxygenase</fullName>
        <ecNumber evidence="4 11">1.14.14.47</ecNumber>
    </recommendedName>
</protein>
<dbReference type="Proteomes" id="UP000656548">
    <property type="component" value="Unassembled WGS sequence"/>
</dbReference>
<accession>A0ABR9LCZ2</accession>
<proteinExistence type="inferred from homology"/>
<dbReference type="EC" id="1.14.14.47" evidence="4 11"/>
<dbReference type="InterPro" id="IPR044943">
    <property type="entry name" value="NOS_dom_1"/>
</dbReference>
<dbReference type="PANTHER" id="PTHR43410">
    <property type="entry name" value="NITRIC OXIDE SYNTHASE OXYGENASE"/>
    <property type="match status" value="1"/>
</dbReference>
<dbReference type="SUPFAM" id="SSF56512">
    <property type="entry name" value="Nitric oxide (NO) synthase oxygenase domain"/>
    <property type="match status" value="1"/>
</dbReference>
<comment type="similarity">
    <text evidence="3 11">Belongs to the NOS family. Bacterial NOS oxygenase subfamily.</text>
</comment>
<dbReference type="Gene3D" id="3.90.340.10">
    <property type="entry name" value="Nitric Oxide Synthase, Chain A, domain 1"/>
    <property type="match status" value="1"/>
</dbReference>
<dbReference type="Gene3D" id="3.90.440.10">
    <property type="entry name" value="Nitric Oxide Synthase,Heme Domain,Chain A domain 2"/>
    <property type="match status" value="1"/>
</dbReference>
<feature type="domain" description="Nitric oxide synthase (NOS)" evidence="12">
    <location>
        <begin position="104"/>
        <end position="111"/>
    </location>
</feature>
<dbReference type="InterPro" id="IPR044940">
    <property type="entry name" value="NOS_dom_2"/>
</dbReference>
<dbReference type="InterPro" id="IPR050607">
    <property type="entry name" value="NOS"/>
</dbReference>
<dbReference type="PIRSF" id="PIRSF037219">
    <property type="entry name" value="NOS_oxygenase"/>
    <property type="match status" value="1"/>
</dbReference>
<reference evidence="13 14" key="1">
    <citation type="submission" date="2020-10" db="EMBL/GenBank/DDBJ databases">
        <title>Sequencing the genomes of 1000 actinobacteria strains.</title>
        <authorList>
            <person name="Klenk H.-P."/>
        </authorList>
    </citation>
    <scope>NUCLEOTIDE SEQUENCE [LARGE SCALE GENOMIC DNA]</scope>
    <source>
        <strain evidence="13 14">DSM 46661</strain>
    </source>
</reference>
<dbReference type="Pfam" id="PF02898">
    <property type="entry name" value="NO_synthase"/>
    <property type="match status" value="1"/>
</dbReference>
<evidence type="ECO:0000313" key="13">
    <source>
        <dbReference type="EMBL" id="MBE1578053.1"/>
    </source>
</evidence>
<comment type="caution">
    <text evidence="13">The sequence shown here is derived from an EMBL/GenBank/DDBJ whole genome shotgun (WGS) entry which is preliminary data.</text>
</comment>
<dbReference type="RefSeq" id="WP_192745114.1">
    <property type="nucleotide sequence ID" value="NZ_JADBEJ010000005.1"/>
</dbReference>
<evidence type="ECO:0000256" key="11">
    <source>
        <dbReference type="PIRNR" id="PIRNR037219"/>
    </source>
</evidence>
<evidence type="ECO:0000256" key="7">
    <source>
        <dbReference type="ARBA" id="ARBA00022723"/>
    </source>
</evidence>
<evidence type="ECO:0000313" key="14">
    <source>
        <dbReference type="Proteomes" id="UP000656548"/>
    </source>
</evidence>
<keyword evidence="14" id="KW-1185">Reference proteome</keyword>
<keyword evidence="7 11" id="KW-0479">Metal-binding</keyword>
<keyword evidence="8 11" id="KW-0560">Oxidoreductase</keyword>
<dbReference type="InterPro" id="IPR017142">
    <property type="entry name" value="Nitric_oxide_synthase_Oase-su"/>
</dbReference>
<evidence type="ECO:0000259" key="12">
    <source>
        <dbReference type="PROSITE" id="PS60001"/>
    </source>
</evidence>
<dbReference type="InterPro" id="IPR044944">
    <property type="entry name" value="NOS_dom_3"/>
</dbReference>
<evidence type="ECO:0000256" key="8">
    <source>
        <dbReference type="ARBA" id="ARBA00023002"/>
    </source>
</evidence>
<comment type="function">
    <text evidence="2 11">Catalyzes the production of nitric oxide.</text>
</comment>
<evidence type="ECO:0000256" key="2">
    <source>
        <dbReference type="ARBA" id="ARBA00002642"/>
    </source>
</evidence>
<evidence type="ECO:0000256" key="6">
    <source>
        <dbReference type="ARBA" id="ARBA00022617"/>
    </source>
</evidence>
<keyword evidence="6 11" id="KW-0349">Heme</keyword>
<comment type="catalytic activity">
    <reaction evidence="10">
        <text>3 reduced [flavodoxin] + 2 L-arginine + 4 O2 = 3 oxidized [flavodoxin] + 2 L-citrulline + 2 nitric oxide + 4 H2O + 5 H(+)</text>
        <dbReference type="Rhea" id="RHEA:52324"/>
        <dbReference type="Rhea" id="RHEA-COMP:10622"/>
        <dbReference type="Rhea" id="RHEA-COMP:10623"/>
        <dbReference type="ChEBI" id="CHEBI:15377"/>
        <dbReference type="ChEBI" id="CHEBI:15378"/>
        <dbReference type="ChEBI" id="CHEBI:15379"/>
        <dbReference type="ChEBI" id="CHEBI:16480"/>
        <dbReference type="ChEBI" id="CHEBI:32682"/>
        <dbReference type="ChEBI" id="CHEBI:57618"/>
        <dbReference type="ChEBI" id="CHEBI:57743"/>
        <dbReference type="ChEBI" id="CHEBI:58210"/>
        <dbReference type="EC" id="1.14.14.47"/>
    </reaction>
</comment>
<dbReference type="InterPro" id="IPR004030">
    <property type="entry name" value="NOS_N"/>
</dbReference>
<evidence type="ECO:0000256" key="9">
    <source>
        <dbReference type="ARBA" id="ARBA00023004"/>
    </source>
</evidence>
<dbReference type="InterPro" id="IPR036119">
    <property type="entry name" value="NOS_N_sf"/>
</dbReference>
<evidence type="ECO:0000256" key="4">
    <source>
        <dbReference type="ARBA" id="ARBA00012735"/>
    </source>
</evidence>
<dbReference type="PANTHER" id="PTHR43410:SF1">
    <property type="entry name" value="NITRIC OXIDE SYNTHASE"/>
    <property type="match status" value="1"/>
</dbReference>
<comment type="cofactor">
    <cofactor evidence="1 11">
        <name>heme</name>
        <dbReference type="ChEBI" id="CHEBI:30413"/>
    </cofactor>
</comment>
<dbReference type="Gene3D" id="3.90.1230.10">
    <property type="entry name" value="Nitric Oxide Synthase, Chain A, domain 3"/>
    <property type="match status" value="1"/>
</dbReference>
<name>A0ABR9LCZ2_9PSEU</name>
<gene>
    <name evidence="13" type="ORF">H4W30_005113</name>
</gene>
<evidence type="ECO:0000256" key="1">
    <source>
        <dbReference type="ARBA" id="ARBA00001971"/>
    </source>
</evidence>
<comment type="subunit">
    <text evidence="11">Homodimer.</text>
</comment>